<evidence type="ECO:0000313" key="15">
    <source>
        <dbReference type="Proteomes" id="UP001595444"/>
    </source>
</evidence>
<evidence type="ECO:0000256" key="9">
    <source>
        <dbReference type="ARBA" id="ARBA00023316"/>
    </source>
</evidence>
<dbReference type="PANTHER" id="PTHR43783">
    <property type="entry name" value="UDP-N-ACETYLGLUCOSAMINE 1-CARBOXYVINYLTRANSFERASE"/>
    <property type="match status" value="1"/>
</dbReference>
<feature type="binding site" evidence="12">
    <location>
        <begin position="22"/>
        <end position="23"/>
    </location>
    <ligand>
        <name>phosphoenolpyruvate</name>
        <dbReference type="ChEBI" id="CHEBI:58702"/>
    </ligand>
</feature>
<keyword evidence="4 12" id="KW-0132">Cell division</keyword>
<comment type="pathway">
    <text evidence="2 12">Cell wall biogenesis; peptidoglycan biosynthesis.</text>
</comment>
<feature type="domain" description="Enolpyruvate transferase" evidence="13">
    <location>
        <begin position="7"/>
        <end position="414"/>
    </location>
</feature>
<sequence>MEKLVIKGGNRLEGTVQISGAKNAALPLMCTCLLTDEPVTLNNLPRLADITTLSDLLNHIGATVTIAGGNAGGHAGRSLTFDASNIHDTVAPYDIVRKMRASILVLGPLVARAGEAIVSLPGGCAIGNRPIDLHLKALEALGAQIDLEQGYVRASAPKGLQGGTVNFPFASVGATENILMAAALAKGTTTIENAAREPEIADLAACLNSMGAKITGAGTETITVEGVDRLHGTDYTVMPDRIEAGSYAVAALMTRGNLLLKGAIAKHMQAMLDKLKEAGGIITVEEGGIRVQSNGHIKGFNIVTQPFPGFPTDMQAQFMALAAVAEGASVITEAIFENRFMHVPELTRLGADITVTGASATVRGVSSLRGAPVMATDLRASMSLALAGLVAKGETHVNRLYHLDRGYEHMEEKLRNVGAAVERVAS</sequence>
<evidence type="ECO:0000256" key="7">
    <source>
        <dbReference type="ARBA" id="ARBA00022984"/>
    </source>
</evidence>
<evidence type="ECO:0000256" key="3">
    <source>
        <dbReference type="ARBA" id="ARBA00022490"/>
    </source>
</evidence>
<comment type="similarity">
    <text evidence="10 12">Belongs to the EPSP synthase family. MurA subfamily.</text>
</comment>
<dbReference type="InterPro" id="IPR036968">
    <property type="entry name" value="Enolpyruvate_Tfrase_sf"/>
</dbReference>
<dbReference type="InterPro" id="IPR050068">
    <property type="entry name" value="MurA_subfamily"/>
</dbReference>
<dbReference type="CDD" id="cd01555">
    <property type="entry name" value="UdpNAET"/>
    <property type="match status" value="1"/>
</dbReference>
<keyword evidence="3 12" id="KW-0963">Cytoplasm</keyword>
<evidence type="ECO:0000256" key="1">
    <source>
        <dbReference type="ARBA" id="ARBA00004496"/>
    </source>
</evidence>
<dbReference type="InterPro" id="IPR001986">
    <property type="entry name" value="Enolpyruvate_Tfrase_dom"/>
</dbReference>
<feature type="binding site" evidence="12">
    <location>
        <position position="313"/>
    </location>
    <ligand>
        <name>UDP-N-acetyl-alpha-D-glucosamine</name>
        <dbReference type="ChEBI" id="CHEBI:57705"/>
    </ligand>
</feature>
<dbReference type="InterPro" id="IPR013792">
    <property type="entry name" value="RNA3'P_cycl/enolpyr_Trfase_a/b"/>
</dbReference>
<evidence type="ECO:0000313" key="14">
    <source>
        <dbReference type="EMBL" id="MFC3050584.1"/>
    </source>
</evidence>
<dbReference type="Gene3D" id="3.65.10.10">
    <property type="entry name" value="Enolpyruvate transferase domain"/>
    <property type="match status" value="2"/>
</dbReference>
<keyword evidence="12" id="KW-0670">Pyruvate</keyword>
<keyword evidence="7 12" id="KW-0573">Peptidoglycan synthesis</keyword>
<evidence type="ECO:0000256" key="12">
    <source>
        <dbReference type="HAMAP-Rule" id="MF_00111"/>
    </source>
</evidence>
<evidence type="ECO:0000256" key="8">
    <source>
        <dbReference type="ARBA" id="ARBA00023306"/>
    </source>
</evidence>
<evidence type="ECO:0000256" key="4">
    <source>
        <dbReference type="ARBA" id="ARBA00022618"/>
    </source>
</evidence>
<dbReference type="InterPro" id="IPR005750">
    <property type="entry name" value="UDP_GlcNAc_COvinyl_MurA"/>
</dbReference>
<dbReference type="GO" id="GO:0008760">
    <property type="term" value="F:UDP-N-acetylglucosamine 1-carboxyvinyltransferase activity"/>
    <property type="evidence" value="ECO:0007669"/>
    <property type="project" value="UniProtKB-EC"/>
</dbReference>
<comment type="catalytic activity">
    <reaction evidence="11 12">
        <text>phosphoenolpyruvate + UDP-N-acetyl-alpha-D-glucosamine = UDP-N-acetyl-3-O-(1-carboxyvinyl)-alpha-D-glucosamine + phosphate</text>
        <dbReference type="Rhea" id="RHEA:18681"/>
        <dbReference type="ChEBI" id="CHEBI:43474"/>
        <dbReference type="ChEBI" id="CHEBI:57705"/>
        <dbReference type="ChEBI" id="CHEBI:58702"/>
        <dbReference type="ChEBI" id="CHEBI:68483"/>
        <dbReference type="EC" id="2.5.1.7"/>
    </reaction>
</comment>
<feature type="binding site" evidence="12">
    <location>
        <position position="100"/>
    </location>
    <ligand>
        <name>UDP-N-acetyl-alpha-D-glucosamine</name>
        <dbReference type="ChEBI" id="CHEBI:57705"/>
    </ligand>
</feature>
<feature type="binding site" evidence="12">
    <location>
        <position position="335"/>
    </location>
    <ligand>
        <name>UDP-N-acetyl-alpha-D-glucosamine</name>
        <dbReference type="ChEBI" id="CHEBI:57705"/>
    </ligand>
</feature>
<evidence type="ECO:0000256" key="6">
    <source>
        <dbReference type="ARBA" id="ARBA00022960"/>
    </source>
</evidence>
<keyword evidence="8 12" id="KW-0131">Cell cycle</keyword>
<comment type="caution">
    <text evidence="12">Lacks conserved residue(s) required for the propagation of feature annotation.</text>
</comment>
<evidence type="ECO:0000256" key="11">
    <source>
        <dbReference type="ARBA" id="ARBA00047527"/>
    </source>
</evidence>
<keyword evidence="9 12" id="KW-0961">Cell wall biogenesis/degradation</keyword>
<comment type="subcellular location">
    <subcellularLocation>
        <location evidence="1 12">Cytoplasm</location>
    </subcellularLocation>
</comment>
<comment type="function">
    <text evidence="12">Cell wall formation. Adds enolpyruvyl to UDP-N-acetylglucosamine.</text>
</comment>
<dbReference type="EMBL" id="JBHRSL010000001">
    <property type="protein sequence ID" value="MFC3050584.1"/>
    <property type="molecule type" value="Genomic_DNA"/>
</dbReference>
<keyword evidence="5 12" id="KW-0808">Transferase</keyword>
<name>A0ABV7D0A2_9PROT</name>
<dbReference type="RefSeq" id="WP_194214958.1">
    <property type="nucleotide sequence ID" value="NZ_CP061205.1"/>
</dbReference>
<evidence type="ECO:0000256" key="2">
    <source>
        <dbReference type="ARBA" id="ARBA00004752"/>
    </source>
</evidence>
<dbReference type="Proteomes" id="UP001595444">
    <property type="component" value="Unassembled WGS sequence"/>
</dbReference>
<dbReference type="NCBIfam" id="NF006873">
    <property type="entry name" value="PRK09369.1"/>
    <property type="match status" value="1"/>
</dbReference>
<proteinExistence type="inferred from homology"/>
<evidence type="ECO:0000259" key="13">
    <source>
        <dbReference type="Pfam" id="PF00275"/>
    </source>
</evidence>
<comment type="caution">
    <text evidence="14">The sequence shown here is derived from an EMBL/GenBank/DDBJ whole genome shotgun (WGS) entry which is preliminary data.</text>
</comment>
<dbReference type="EC" id="2.5.1.7" evidence="12"/>
<organism evidence="14 15">
    <name type="scientific">Kordiimonas pumila</name>
    <dbReference type="NCBI Taxonomy" id="2161677"/>
    <lineage>
        <taxon>Bacteria</taxon>
        <taxon>Pseudomonadati</taxon>
        <taxon>Pseudomonadota</taxon>
        <taxon>Alphaproteobacteria</taxon>
        <taxon>Kordiimonadales</taxon>
        <taxon>Kordiimonadaceae</taxon>
        <taxon>Kordiimonas</taxon>
    </lineage>
</organism>
<protein>
    <recommendedName>
        <fullName evidence="12">UDP-N-acetylglucosamine 1-carboxyvinyltransferase</fullName>
        <ecNumber evidence="12">2.5.1.7</ecNumber>
    </recommendedName>
    <alternativeName>
        <fullName evidence="12">Enoylpyruvate transferase</fullName>
    </alternativeName>
    <alternativeName>
        <fullName evidence="12">UDP-N-acetylglucosamine enolpyruvyl transferase</fullName>
        <shortName evidence="12">EPT</shortName>
    </alternativeName>
</protein>
<evidence type="ECO:0000256" key="10">
    <source>
        <dbReference type="ARBA" id="ARBA00038367"/>
    </source>
</evidence>
<reference evidence="15" key="1">
    <citation type="journal article" date="2019" name="Int. J. Syst. Evol. Microbiol.">
        <title>The Global Catalogue of Microorganisms (GCM) 10K type strain sequencing project: providing services to taxonomists for standard genome sequencing and annotation.</title>
        <authorList>
            <consortium name="The Broad Institute Genomics Platform"/>
            <consortium name="The Broad Institute Genome Sequencing Center for Infectious Disease"/>
            <person name="Wu L."/>
            <person name="Ma J."/>
        </authorList>
    </citation>
    <scope>NUCLEOTIDE SEQUENCE [LARGE SCALE GENOMIC DNA]</scope>
    <source>
        <strain evidence="15">KCTC 62164</strain>
    </source>
</reference>
<dbReference type="HAMAP" id="MF_00111">
    <property type="entry name" value="MurA"/>
    <property type="match status" value="1"/>
</dbReference>
<gene>
    <name evidence="12 14" type="primary">murA</name>
    <name evidence="14" type="ORF">ACFOKA_01560</name>
</gene>
<feature type="modified residue" description="2-(S-cysteinyl)pyruvic acid O-phosphothioketal" evidence="12">
    <location>
        <position position="124"/>
    </location>
</feature>
<feature type="binding site" evidence="12">
    <location>
        <begin position="129"/>
        <end position="133"/>
    </location>
    <ligand>
        <name>UDP-N-acetyl-alpha-D-glucosamine</name>
        <dbReference type="ChEBI" id="CHEBI:57705"/>
    </ligand>
</feature>
<keyword evidence="15" id="KW-1185">Reference proteome</keyword>
<dbReference type="SUPFAM" id="SSF55205">
    <property type="entry name" value="EPT/RTPC-like"/>
    <property type="match status" value="1"/>
</dbReference>
<dbReference type="NCBIfam" id="TIGR01072">
    <property type="entry name" value="murA"/>
    <property type="match status" value="1"/>
</dbReference>
<keyword evidence="6 12" id="KW-0133">Cell shape</keyword>
<accession>A0ABV7D0A2</accession>
<feature type="active site" description="Proton donor" evidence="12">
    <location>
        <position position="124"/>
    </location>
</feature>
<dbReference type="Pfam" id="PF00275">
    <property type="entry name" value="EPSP_synthase"/>
    <property type="match status" value="1"/>
</dbReference>
<dbReference type="PANTHER" id="PTHR43783:SF1">
    <property type="entry name" value="UDP-N-ACETYLGLUCOSAMINE 1-CARBOXYVINYLTRANSFERASE"/>
    <property type="match status" value="1"/>
</dbReference>
<evidence type="ECO:0000256" key="5">
    <source>
        <dbReference type="ARBA" id="ARBA00022679"/>
    </source>
</evidence>